<feature type="transmembrane region" description="Helical" evidence="7">
    <location>
        <begin position="384"/>
        <end position="406"/>
    </location>
</feature>
<feature type="domain" description="EamA" evidence="8">
    <location>
        <begin position="166"/>
        <end position="236"/>
    </location>
</feature>
<feature type="transmembrane region" description="Helical" evidence="7">
    <location>
        <begin position="36"/>
        <end position="55"/>
    </location>
</feature>
<feature type="transmembrane region" description="Helical" evidence="7">
    <location>
        <begin position="287"/>
        <end position="312"/>
    </location>
</feature>
<organism evidence="9 10">
    <name type="scientific">Micromonas commoda (strain RCC299 / NOUM17 / CCMP2709)</name>
    <name type="common">Picoplanktonic green alga</name>
    <dbReference type="NCBI Taxonomy" id="296587"/>
    <lineage>
        <taxon>Eukaryota</taxon>
        <taxon>Viridiplantae</taxon>
        <taxon>Chlorophyta</taxon>
        <taxon>Mamiellophyceae</taxon>
        <taxon>Mamiellales</taxon>
        <taxon>Mamiellaceae</taxon>
        <taxon>Micromonas</taxon>
    </lineage>
</organism>
<feature type="region of interest" description="Disordered" evidence="6">
    <location>
        <begin position="91"/>
        <end position="157"/>
    </location>
</feature>
<evidence type="ECO:0000256" key="6">
    <source>
        <dbReference type="SAM" id="MobiDB-lite"/>
    </source>
</evidence>
<feature type="transmembrane region" description="Helical" evidence="7">
    <location>
        <begin position="221"/>
        <end position="238"/>
    </location>
</feature>
<name>C1E744_MICCC</name>
<keyword evidence="4 7" id="KW-1133">Transmembrane helix</keyword>
<keyword evidence="5 7" id="KW-0472">Membrane</keyword>
<dbReference type="InterPro" id="IPR000620">
    <property type="entry name" value="EamA_dom"/>
</dbReference>
<dbReference type="KEGG" id="mis:MICPUN_100724"/>
<proteinExistence type="inferred from homology"/>
<feature type="transmembrane region" description="Helical" evidence="7">
    <location>
        <begin position="5"/>
        <end position="24"/>
    </location>
</feature>
<sequence>MTGPALGYAFILAVCVIWVGGSFLVESLEGQGLSPLLLTFICNALFVVLLPVYFLNEWMLMGDKEWRGWGAEARGGWQRLTGFEGDELATATTTTGDARSSGGEGGDGGFGGEARDARGSGRRQRRTFSDEDIELDEAPTPASPPRPAPRTATERDEHATVRETVWAAFTISPLWFAAQLCFNYSLLYTSVTSNSILSTSSSVFTFGLSVWFVGERYNRERLAAIAAYVLGSALVTLSDHREDGAGSNPTESTNFGNFLTVLAAALYAGYTTAIRYLLPDDPRVSMLLFLGVVGVVNLLGVGAVIVLGHFGLGMFPDVFDDVTPRVFAWACAKGLFDNVLSDYLWARAVLLTSPTVASVGLSMQIPMAALVEAAMGRARWADSGLSAFGMLGGCGLVLAGFLGVVYK</sequence>
<dbReference type="OMA" id="IPSEMFC"/>
<dbReference type="FunCoup" id="C1E744">
    <property type="interactions" value="281"/>
</dbReference>
<evidence type="ECO:0000256" key="3">
    <source>
        <dbReference type="ARBA" id="ARBA00022692"/>
    </source>
</evidence>
<dbReference type="InParanoid" id="C1E744"/>
<evidence type="ECO:0000259" key="8">
    <source>
        <dbReference type="Pfam" id="PF00892"/>
    </source>
</evidence>
<dbReference type="Pfam" id="PF00892">
    <property type="entry name" value="EamA"/>
    <property type="match status" value="1"/>
</dbReference>
<comment type="subcellular location">
    <subcellularLocation>
        <location evidence="1">Membrane</location>
        <topology evidence="1">Multi-pass membrane protein</topology>
    </subcellularLocation>
</comment>
<protein>
    <submittedName>
        <fullName evidence="9">Drug/Metabolite transporter superfamily</fullName>
    </submittedName>
</protein>
<dbReference type="EMBL" id="CP001326">
    <property type="protein sequence ID" value="ACO63542.1"/>
    <property type="molecule type" value="Genomic_DNA"/>
</dbReference>
<dbReference type="eggNOG" id="KOG2765">
    <property type="taxonomic scope" value="Eukaryota"/>
</dbReference>
<evidence type="ECO:0000313" key="9">
    <source>
        <dbReference type="EMBL" id="ACO63542.1"/>
    </source>
</evidence>
<evidence type="ECO:0000313" key="10">
    <source>
        <dbReference type="Proteomes" id="UP000002009"/>
    </source>
</evidence>
<dbReference type="PANTHER" id="PTHR23051">
    <property type="entry name" value="SOLUTE CARRIER FAMILY 35, MEMBER F5"/>
    <property type="match status" value="1"/>
</dbReference>
<dbReference type="GeneID" id="8243945"/>
<evidence type="ECO:0000256" key="5">
    <source>
        <dbReference type="ARBA" id="ARBA00023136"/>
    </source>
</evidence>
<dbReference type="PANTHER" id="PTHR23051:SF0">
    <property type="entry name" value="SOLUTE CARRIER FAMILY 35 MEMBER F5"/>
    <property type="match status" value="1"/>
</dbReference>
<evidence type="ECO:0000256" key="1">
    <source>
        <dbReference type="ARBA" id="ARBA00004141"/>
    </source>
</evidence>
<dbReference type="InterPro" id="IPR037185">
    <property type="entry name" value="EmrE-like"/>
</dbReference>
<keyword evidence="10" id="KW-1185">Reference proteome</keyword>
<feature type="transmembrane region" description="Helical" evidence="7">
    <location>
        <begin position="195"/>
        <end position="214"/>
    </location>
</feature>
<dbReference type="GO" id="GO:0016020">
    <property type="term" value="C:membrane"/>
    <property type="evidence" value="ECO:0007669"/>
    <property type="project" value="UniProtKB-SubCell"/>
</dbReference>
<reference evidence="9 10" key="1">
    <citation type="journal article" date="2009" name="Science">
        <title>Green evolution and dynamic adaptations revealed by genomes of the marine picoeukaryotes Micromonas.</title>
        <authorList>
            <person name="Worden A.Z."/>
            <person name="Lee J.H."/>
            <person name="Mock T."/>
            <person name="Rouze P."/>
            <person name="Simmons M.P."/>
            <person name="Aerts A.L."/>
            <person name="Allen A.E."/>
            <person name="Cuvelier M.L."/>
            <person name="Derelle E."/>
            <person name="Everett M.V."/>
            <person name="Foulon E."/>
            <person name="Grimwood J."/>
            <person name="Gundlach H."/>
            <person name="Henrissat B."/>
            <person name="Napoli C."/>
            <person name="McDonald S.M."/>
            <person name="Parker M.S."/>
            <person name="Rombauts S."/>
            <person name="Salamov A."/>
            <person name="Von Dassow P."/>
            <person name="Badger J.H."/>
            <person name="Coutinho P.M."/>
            <person name="Demir E."/>
            <person name="Dubchak I."/>
            <person name="Gentemann C."/>
            <person name="Eikrem W."/>
            <person name="Gready J.E."/>
            <person name="John U."/>
            <person name="Lanier W."/>
            <person name="Lindquist E.A."/>
            <person name="Lucas S."/>
            <person name="Mayer K.F."/>
            <person name="Moreau H."/>
            <person name="Not F."/>
            <person name="Otillar R."/>
            <person name="Panaud O."/>
            <person name="Pangilinan J."/>
            <person name="Paulsen I."/>
            <person name="Piegu B."/>
            <person name="Poliakov A."/>
            <person name="Robbens S."/>
            <person name="Schmutz J."/>
            <person name="Toulza E."/>
            <person name="Wyss T."/>
            <person name="Zelensky A."/>
            <person name="Zhou K."/>
            <person name="Armbrust E.V."/>
            <person name="Bhattacharya D."/>
            <person name="Goodenough U.W."/>
            <person name="Van de Peer Y."/>
            <person name="Grigoriev I.V."/>
        </authorList>
    </citation>
    <scope>NUCLEOTIDE SEQUENCE [LARGE SCALE GENOMIC DNA]</scope>
    <source>
        <strain evidence="10">RCC299 / NOUM17</strain>
    </source>
</reference>
<evidence type="ECO:0000256" key="4">
    <source>
        <dbReference type="ARBA" id="ARBA00022989"/>
    </source>
</evidence>
<dbReference type="AlphaFoldDB" id="C1E744"/>
<feature type="compositionally biased region" description="Gly residues" evidence="6">
    <location>
        <begin position="102"/>
        <end position="112"/>
    </location>
</feature>
<dbReference type="RefSeq" id="XP_002502284.1">
    <property type="nucleotide sequence ID" value="XM_002502238.1"/>
</dbReference>
<dbReference type="SUPFAM" id="SSF103481">
    <property type="entry name" value="Multidrug resistance efflux transporter EmrE"/>
    <property type="match status" value="1"/>
</dbReference>
<keyword evidence="3 7" id="KW-0812">Transmembrane</keyword>
<evidence type="ECO:0000256" key="2">
    <source>
        <dbReference type="ARBA" id="ARBA00007635"/>
    </source>
</evidence>
<feature type="transmembrane region" description="Helical" evidence="7">
    <location>
        <begin position="344"/>
        <end position="363"/>
    </location>
</feature>
<feature type="transmembrane region" description="Helical" evidence="7">
    <location>
        <begin position="165"/>
        <end position="189"/>
    </location>
</feature>
<comment type="similarity">
    <text evidence="2">Belongs to the drug/metabolite transporter (DMT) superfamily. Plant drug/metabolite exporter (P-DME) (TC 2.A.7.4) family.</text>
</comment>
<dbReference type="Proteomes" id="UP000002009">
    <property type="component" value="Chromosome 5"/>
</dbReference>
<dbReference type="OrthoDB" id="1436450at2759"/>
<accession>C1E744</accession>
<evidence type="ECO:0000256" key="7">
    <source>
        <dbReference type="SAM" id="Phobius"/>
    </source>
</evidence>
<feature type="transmembrane region" description="Helical" evidence="7">
    <location>
        <begin position="258"/>
        <end position="278"/>
    </location>
</feature>
<gene>
    <name evidence="9" type="ORF">MICPUN_100724</name>
</gene>